<evidence type="ECO:0000256" key="6">
    <source>
        <dbReference type="ARBA" id="ARBA00023242"/>
    </source>
</evidence>
<organism evidence="10 11">
    <name type="scientific">Bursaphelenchus okinawaensis</name>
    <dbReference type="NCBI Taxonomy" id="465554"/>
    <lineage>
        <taxon>Eukaryota</taxon>
        <taxon>Metazoa</taxon>
        <taxon>Ecdysozoa</taxon>
        <taxon>Nematoda</taxon>
        <taxon>Chromadorea</taxon>
        <taxon>Rhabditida</taxon>
        <taxon>Tylenchina</taxon>
        <taxon>Tylenchomorpha</taxon>
        <taxon>Aphelenchoidea</taxon>
        <taxon>Aphelenchoididae</taxon>
        <taxon>Bursaphelenchus</taxon>
    </lineage>
</organism>
<name>A0A811JWC2_9BILA</name>
<evidence type="ECO:0000313" key="10">
    <source>
        <dbReference type="EMBL" id="CAD5207361.1"/>
    </source>
</evidence>
<evidence type="ECO:0000256" key="8">
    <source>
        <dbReference type="SAM" id="MobiDB-lite"/>
    </source>
</evidence>
<keyword evidence="11" id="KW-1185">Reference proteome</keyword>
<keyword evidence="3" id="KW-0677">Repeat</keyword>
<dbReference type="InterPro" id="IPR050331">
    <property type="entry name" value="Zinc_finger"/>
</dbReference>
<feature type="region of interest" description="Disordered" evidence="8">
    <location>
        <begin position="523"/>
        <end position="644"/>
    </location>
</feature>
<protein>
    <recommendedName>
        <fullName evidence="9">C2H2-type domain-containing protein</fullName>
    </recommendedName>
</protein>
<dbReference type="OrthoDB" id="5805083at2759"/>
<keyword evidence="2" id="KW-0479">Metal-binding</keyword>
<evidence type="ECO:0000256" key="4">
    <source>
        <dbReference type="ARBA" id="ARBA00022771"/>
    </source>
</evidence>
<dbReference type="PANTHER" id="PTHR16515">
    <property type="entry name" value="PR DOMAIN ZINC FINGER PROTEIN"/>
    <property type="match status" value="1"/>
</dbReference>
<evidence type="ECO:0000256" key="5">
    <source>
        <dbReference type="ARBA" id="ARBA00022833"/>
    </source>
</evidence>
<feature type="compositionally biased region" description="Polar residues" evidence="8">
    <location>
        <begin position="590"/>
        <end position="616"/>
    </location>
</feature>
<feature type="compositionally biased region" description="Polar residues" evidence="8">
    <location>
        <begin position="635"/>
        <end position="644"/>
    </location>
</feature>
<accession>A0A811JWC2</accession>
<gene>
    <name evidence="10" type="ORF">BOKJ2_LOCUS2045</name>
</gene>
<evidence type="ECO:0000256" key="2">
    <source>
        <dbReference type="ARBA" id="ARBA00022723"/>
    </source>
</evidence>
<sequence length="1697" mass="195339">MANVSTAYSVRSEDSDSNDIDTSKRKRLINEVLQMEVIQGTDFNFGNGFKNYIKQLSVGKKTLPKRAKHRKIEDEELYKLELLTILRDEWNLLPFGTRANYENGDFDDTTDVPLIFEDKPLDSQCIPCILCKDTTGRFCNIDVFLSHINEKHIITDLYVCHLCYHGFFDQTAYRSHVRTHGQKVFKNATTLTLMCEDCGGEFVLKPDQDKSFGDEYMKFILHHARSKLHPVQFNYHEKIPPAFTSYWLNQYLVKTKSTVKTFNIQTQAAMREVDLEANIARIQLLKALKVGVKGERRARQRGLSYVNESTKYEDKEVYRYEVCDLIKEETVNGRRIEDLFTSIDFESAANNGSFGFGFELDGLNLTQDLYHCHRCNYLEFDEKSFSRHLVSCRSSQKTSAMKIHCDNEPRNSPLTCFKCKTKHCSIQGLAVHFAMMHKQKITVKAHEYSLDSVYQMMLDHQARTVFDVELERILNEYIRILKQSTKENNKDLIAPVREEPQKPVDSSPQIIQTPFVFRKRRHNRLPQQPPVVQEVLQSQESGTKTRRRTQKTNLSPNPPEARATRSSVAKATPDLKSQHLSPVKSFLSPKAQNLSQSKNSTLVTPKANIKTTPTKTSPKRLLVPKSPLSSKSPKTVVTSRSTNQPIQKLATTSADKFKTSQPSTSKADHLVLDEDMDLDSQMDRVIEKIMAENEKEKKREGKQVEAEAMEVDAISERPSSGESVTPRHSSTAIKEDEDITYLGDAAPELNDRIDCLLCGSEQKSTAAFELHCLRHIEQIDCCPICALNNKTTSFGSIFGFFDHLFVEHFTQNPNCIQCPWCDMLCSKDVRSRRGIRFAISHILYECTTPKVCILCACTTNGAKRMVEPHKIHRIHEHKKVYNRFYCSRCLHGMHNVDQYKVHKCTSVAFRCCCDPWVEYRDQTSLQQHLDENVFKAHNLLPTRPQQDLNVIMNTRKQPVNSKSDDVYAFLKKYAFLRKPTKHEDMVGDEVDVKRKVALNRNFVDASSAQPCTSGFKLVGKSTEVITVSAPRPSTRLSTQQKPQIIDQYNGEDTPTNDEPRPVSVIAVNKSLQELQKLKRSSSTEIYDSKDKKEEKKGVKRRRTQPKQPEIEEPDLRKRKYSPYQLQQVMLFNQRSRQICMMDVKGKAEELGVENEDVVDVVEDLMATVCDKFMAAASGLEWQGKQLGQLNRPASVSRIAPLDFRQMMKDPPQVEAVPEKKTFKCMYETDTEGCKLVYDTFNDVQEHFYKEHGLYSKHPIPLDMNIYFCPICMSGVTDEGEFEIHLAGHENMKTDENFRQDYHWCVQCTLMCKSLEEYELHSFAHKQKKVTFICTQHLEAYDEPFNYYVHLEKHGKQVLKFCKMCGFANTSVRQVMTHIDKCTTKRFKLGEPLTRARMALGYCLASSALIRRLPNADFLEKVTADHVKFAPKHRCEHSFALFAQGGPLLTCQGCCTPISDLEWCKRFPDEAKELCRSKLKMVLNLSQTNGTPEQLGPDLRVIPRDPTEIGTGLLLQQCPVIVDPPACTPEASNVRSTTDTEEVWKRKREQKLITIDDDEPEIQVELPKTVPTPLVLRNTTPTTSQIQTPKGREVVINKKVVVPNPKAVYSQTERRTANKYYPQYPPPIRTYSTPQNYPNPVQYQPLPRNRVIINPYPRPHRMPYHPNPMMYRHPNHMEMYRQLPPQQWQQYPPNWRRY</sequence>
<evidence type="ECO:0000259" key="9">
    <source>
        <dbReference type="PROSITE" id="PS50157"/>
    </source>
</evidence>
<keyword evidence="6" id="KW-0539">Nucleus</keyword>
<dbReference type="InterPro" id="IPR013087">
    <property type="entry name" value="Znf_C2H2_type"/>
</dbReference>
<comment type="caution">
    <text evidence="10">The sequence shown here is derived from an EMBL/GenBank/DDBJ whole genome shotgun (WGS) entry which is preliminary data.</text>
</comment>
<feature type="region of interest" description="Disordered" evidence="8">
    <location>
        <begin position="1030"/>
        <end position="1060"/>
    </location>
</feature>
<feature type="compositionally biased region" description="Low complexity" evidence="8">
    <location>
        <begin position="530"/>
        <end position="541"/>
    </location>
</feature>
<dbReference type="EMBL" id="CAJFCW020000001">
    <property type="protein sequence ID" value="CAG9085330.1"/>
    <property type="molecule type" value="Genomic_DNA"/>
</dbReference>
<dbReference type="GO" id="GO:0010468">
    <property type="term" value="P:regulation of gene expression"/>
    <property type="evidence" value="ECO:0007669"/>
    <property type="project" value="TreeGrafter"/>
</dbReference>
<dbReference type="PROSITE" id="PS00028">
    <property type="entry name" value="ZINC_FINGER_C2H2_1"/>
    <property type="match status" value="2"/>
</dbReference>
<dbReference type="GO" id="GO:0005634">
    <property type="term" value="C:nucleus"/>
    <property type="evidence" value="ECO:0007669"/>
    <property type="project" value="UniProtKB-SubCell"/>
</dbReference>
<comment type="subcellular location">
    <subcellularLocation>
        <location evidence="1">Nucleus</location>
    </subcellularLocation>
</comment>
<feature type="compositionally biased region" description="Basic and acidic residues" evidence="8">
    <location>
        <begin position="1086"/>
        <end position="1096"/>
    </location>
</feature>
<dbReference type="Proteomes" id="UP000614601">
    <property type="component" value="Unassembled WGS sequence"/>
</dbReference>
<dbReference type="SMART" id="SM00355">
    <property type="entry name" value="ZnF_C2H2"/>
    <property type="match status" value="7"/>
</dbReference>
<feature type="region of interest" description="Disordered" evidence="8">
    <location>
        <begin position="1"/>
        <end position="21"/>
    </location>
</feature>
<dbReference type="GO" id="GO:0008270">
    <property type="term" value="F:zinc ion binding"/>
    <property type="evidence" value="ECO:0007669"/>
    <property type="project" value="UniProtKB-KW"/>
</dbReference>
<keyword evidence="5" id="KW-0862">Zinc</keyword>
<dbReference type="PROSITE" id="PS50157">
    <property type="entry name" value="ZINC_FINGER_C2H2_2"/>
    <property type="match status" value="1"/>
</dbReference>
<dbReference type="Proteomes" id="UP000783686">
    <property type="component" value="Unassembled WGS sequence"/>
</dbReference>
<feature type="domain" description="C2H2-type" evidence="9">
    <location>
        <begin position="158"/>
        <end position="180"/>
    </location>
</feature>
<dbReference type="PANTHER" id="PTHR16515:SF66">
    <property type="entry name" value="C2H2-TYPE DOMAIN-CONTAINING PROTEIN"/>
    <property type="match status" value="1"/>
</dbReference>
<evidence type="ECO:0000256" key="7">
    <source>
        <dbReference type="PROSITE-ProRule" id="PRU00042"/>
    </source>
</evidence>
<evidence type="ECO:0000313" key="11">
    <source>
        <dbReference type="Proteomes" id="UP000614601"/>
    </source>
</evidence>
<reference evidence="10" key="1">
    <citation type="submission" date="2020-09" db="EMBL/GenBank/DDBJ databases">
        <authorList>
            <person name="Kikuchi T."/>
        </authorList>
    </citation>
    <scope>NUCLEOTIDE SEQUENCE</scope>
    <source>
        <strain evidence="10">SH1</strain>
    </source>
</reference>
<keyword evidence="4 7" id="KW-0863">Zinc-finger</keyword>
<dbReference type="EMBL" id="CAJFDH010000001">
    <property type="protein sequence ID" value="CAD5207361.1"/>
    <property type="molecule type" value="Genomic_DNA"/>
</dbReference>
<feature type="region of interest" description="Disordered" evidence="8">
    <location>
        <begin position="1078"/>
        <end position="1118"/>
    </location>
</feature>
<evidence type="ECO:0000256" key="3">
    <source>
        <dbReference type="ARBA" id="ARBA00022737"/>
    </source>
</evidence>
<proteinExistence type="predicted"/>
<evidence type="ECO:0000256" key="1">
    <source>
        <dbReference type="ARBA" id="ARBA00004123"/>
    </source>
</evidence>
<feature type="compositionally biased region" description="Low complexity" evidence="8">
    <location>
        <begin position="619"/>
        <end position="634"/>
    </location>
</feature>